<dbReference type="EMBL" id="ML211284">
    <property type="protein sequence ID" value="TFK84936.1"/>
    <property type="molecule type" value="Genomic_DNA"/>
</dbReference>
<feature type="compositionally biased region" description="Low complexity" evidence="1">
    <location>
        <begin position="347"/>
        <end position="361"/>
    </location>
</feature>
<evidence type="ECO:0000256" key="1">
    <source>
        <dbReference type="SAM" id="MobiDB-lite"/>
    </source>
</evidence>
<protein>
    <submittedName>
        <fullName evidence="2">Uncharacterized protein</fullName>
    </submittedName>
</protein>
<evidence type="ECO:0000313" key="3">
    <source>
        <dbReference type="Proteomes" id="UP000308197"/>
    </source>
</evidence>
<reference evidence="2 3" key="1">
    <citation type="journal article" date="2019" name="Nat. Ecol. Evol.">
        <title>Megaphylogeny resolves global patterns of mushroom evolution.</title>
        <authorList>
            <person name="Varga T."/>
            <person name="Krizsan K."/>
            <person name="Foldi C."/>
            <person name="Dima B."/>
            <person name="Sanchez-Garcia M."/>
            <person name="Sanchez-Ramirez S."/>
            <person name="Szollosi G.J."/>
            <person name="Szarkandi J.G."/>
            <person name="Papp V."/>
            <person name="Albert L."/>
            <person name="Andreopoulos W."/>
            <person name="Angelini C."/>
            <person name="Antonin V."/>
            <person name="Barry K.W."/>
            <person name="Bougher N.L."/>
            <person name="Buchanan P."/>
            <person name="Buyck B."/>
            <person name="Bense V."/>
            <person name="Catcheside P."/>
            <person name="Chovatia M."/>
            <person name="Cooper J."/>
            <person name="Damon W."/>
            <person name="Desjardin D."/>
            <person name="Finy P."/>
            <person name="Geml J."/>
            <person name="Haridas S."/>
            <person name="Hughes K."/>
            <person name="Justo A."/>
            <person name="Karasinski D."/>
            <person name="Kautmanova I."/>
            <person name="Kiss B."/>
            <person name="Kocsube S."/>
            <person name="Kotiranta H."/>
            <person name="LaButti K.M."/>
            <person name="Lechner B.E."/>
            <person name="Liimatainen K."/>
            <person name="Lipzen A."/>
            <person name="Lukacs Z."/>
            <person name="Mihaltcheva S."/>
            <person name="Morgado L.N."/>
            <person name="Niskanen T."/>
            <person name="Noordeloos M.E."/>
            <person name="Ohm R.A."/>
            <person name="Ortiz-Santana B."/>
            <person name="Ovrebo C."/>
            <person name="Racz N."/>
            <person name="Riley R."/>
            <person name="Savchenko A."/>
            <person name="Shiryaev A."/>
            <person name="Soop K."/>
            <person name="Spirin V."/>
            <person name="Szebenyi C."/>
            <person name="Tomsovsky M."/>
            <person name="Tulloss R.E."/>
            <person name="Uehling J."/>
            <person name="Grigoriev I.V."/>
            <person name="Vagvolgyi C."/>
            <person name="Papp T."/>
            <person name="Martin F.M."/>
            <person name="Miettinen O."/>
            <person name="Hibbett D.S."/>
            <person name="Nagy L.G."/>
        </authorList>
    </citation>
    <scope>NUCLEOTIDE SEQUENCE [LARGE SCALE GENOMIC DNA]</scope>
    <source>
        <strain evidence="2 3">HHB13444</strain>
    </source>
</reference>
<dbReference type="Proteomes" id="UP000308197">
    <property type="component" value="Unassembled WGS sequence"/>
</dbReference>
<gene>
    <name evidence="2" type="ORF">K466DRAFT_566922</name>
</gene>
<name>A0A5C3P5J6_9APHY</name>
<proteinExistence type="predicted"/>
<organism evidence="2 3">
    <name type="scientific">Polyporus arcularius HHB13444</name>
    <dbReference type="NCBI Taxonomy" id="1314778"/>
    <lineage>
        <taxon>Eukaryota</taxon>
        <taxon>Fungi</taxon>
        <taxon>Dikarya</taxon>
        <taxon>Basidiomycota</taxon>
        <taxon>Agaricomycotina</taxon>
        <taxon>Agaricomycetes</taxon>
        <taxon>Polyporales</taxon>
        <taxon>Polyporaceae</taxon>
        <taxon>Polyporus</taxon>
    </lineage>
</organism>
<dbReference type="InParanoid" id="A0A5C3P5J6"/>
<feature type="region of interest" description="Disordered" evidence="1">
    <location>
        <begin position="284"/>
        <end position="361"/>
    </location>
</feature>
<keyword evidence="3" id="KW-1185">Reference proteome</keyword>
<evidence type="ECO:0000313" key="2">
    <source>
        <dbReference type="EMBL" id="TFK84936.1"/>
    </source>
</evidence>
<sequence>MIRRLREPQGGYPNVNFDDHDSLVYGCDDTFITTMRTAKRKFEDESDPLIVRFALLDGLPPGKMGLNVMDLAQRAIAEVTNEKNVWVVPPRPTTAPVGDVCAIAWFVRGLTKAGAAKLLDMRLITTQLVTFFVFPHSVEPRLVLTLGGFWSNIGGQIEEMIETTFRGPEIYDILAQCAEVTPMFNGMETERAVNYLLETLEVKVSTLPDRLIFACAYLAFPGVEATTWRYLRNAIASVPFDNGYNSRGTTWSFRCGVCGANDHPEVLCVWPTLDGWLGPCPSVPMAQNEPPPQPGSSLVYRPRGNQTNIRGGGGNKQRKNRSGPYYPQGEGPQFSMGDGSGRRDNQGPGAAGPSSGGMRAF</sequence>
<dbReference type="AlphaFoldDB" id="A0A5C3P5J6"/>
<accession>A0A5C3P5J6</accession>